<evidence type="ECO:0000256" key="5">
    <source>
        <dbReference type="ARBA" id="ARBA00023136"/>
    </source>
</evidence>
<dbReference type="EMBL" id="BKAU01000002">
    <property type="protein sequence ID" value="GEP96633.1"/>
    <property type="molecule type" value="Genomic_DNA"/>
</dbReference>
<dbReference type="PANTHER" id="PTHR30572">
    <property type="entry name" value="MEMBRANE COMPONENT OF TRANSPORTER-RELATED"/>
    <property type="match status" value="1"/>
</dbReference>
<comment type="caution">
    <text evidence="9">The sequence shown here is derived from an EMBL/GenBank/DDBJ whole genome shotgun (WGS) entry which is preliminary data.</text>
</comment>
<evidence type="ECO:0000313" key="10">
    <source>
        <dbReference type="Proteomes" id="UP000321436"/>
    </source>
</evidence>
<evidence type="ECO:0000256" key="6">
    <source>
        <dbReference type="SAM" id="Phobius"/>
    </source>
</evidence>
<dbReference type="InterPro" id="IPR050250">
    <property type="entry name" value="Macrolide_Exporter_MacB"/>
</dbReference>
<evidence type="ECO:0000259" key="7">
    <source>
        <dbReference type="Pfam" id="PF02687"/>
    </source>
</evidence>
<dbReference type="Pfam" id="PF12704">
    <property type="entry name" value="MacB_PCD"/>
    <property type="match status" value="1"/>
</dbReference>
<keyword evidence="4 6" id="KW-1133">Transmembrane helix</keyword>
<name>A0A512RLQ3_9BACT</name>
<evidence type="ECO:0000256" key="4">
    <source>
        <dbReference type="ARBA" id="ARBA00022989"/>
    </source>
</evidence>
<feature type="transmembrane region" description="Helical" evidence="6">
    <location>
        <begin position="340"/>
        <end position="360"/>
    </location>
</feature>
<protein>
    <submittedName>
        <fullName evidence="9">ABC transporter permease</fullName>
    </submittedName>
</protein>
<organism evidence="9 10">
    <name type="scientific">Chitinophaga cymbidii</name>
    <dbReference type="NCBI Taxonomy" id="1096750"/>
    <lineage>
        <taxon>Bacteria</taxon>
        <taxon>Pseudomonadati</taxon>
        <taxon>Bacteroidota</taxon>
        <taxon>Chitinophagia</taxon>
        <taxon>Chitinophagales</taxon>
        <taxon>Chitinophagaceae</taxon>
        <taxon>Chitinophaga</taxon>
    </lineage>
</organism>
<sequence>MFRNYLKIAWRNLLKNKTFSIINIAGLAIGMAACITIMLFVLYEKGFDGQHKKNIYRLCEVQSWEGMNASQKVALSMYPMATALQREYPEVRNYTRIMPNGHFDLNYGEKRFYLPKMLWVDSTFLQLFDFPLLKGDRRTALQERNSVVLSTSAAAKLFGTEDPIGKTVRHFVGDTLPFTVTGLMEVPQNSHLQFDALFSANTVYNPQWDQNWGGNWLITYLELAPGANVAALEKKFPAFLKKYMAEDDRWKDYELFLQALPDVHAGSTEITHDYANFRKFDRRYTYIFSMIAGIILLIACINFMNLSTARSSERAREVGIRKSIGAHRYQLARQFIGESVILSLIALVFAILLVKVTLPWVAAFSERPLELPLFSDLPKLLLIIGGTLLVGVLAGLYPSAYLSSFKAVRVLKGSPQTGRNKGTLRNVLVVGQFTGAVFLIIATIFVLKQLRYMQTKDRGFNGDQIMLIPLDSETNRHYETLKQELTGNTLITAVTASQQRLGNNIHQGGVRFHGKGPVRDLVTSGVVVDCDYLRTYRIKLIAGSDFSRDKANNAREYIINESLAKELLREERSDEPLASLVGKHFGYGGMDSVGRIIGITKDFNFNTLHHKIETLMMFSQRDWGYGEMSVKISAEKAKEAVAYIESVWNRHVTGHPFEYTFLDQHFASIYNADRQVSRIVGILATLAIIISCLGLFGLATFAAERRVKEIGIRKALGATVENIVTMLSKDFVRLVVIANLIAWPLAWFGVNRWLEDFAYHIDISWWVFIMAGVIAVMIALLTVSFQAVKAGLTNPVKSLRME</sequence>
<dbReference type="AlphaFoldDB" id="A0A512RLQ3"/>
<feature type="transmembrane region" description="Helical" evidence="6">
    <location>
        <begin position="731"/>
        <end position="750"/>
    </location>
</feature>
<feature type="transmembrane region" description="Helical" evidence="6">
    <location>
        <begin position="765"/>
        <end position="788"/>
    </location>
</feature>
<keyword evidence="5 6" id="KW-0472">Membrane</keyword>
<dbReference type="Pfam" id="PF02687">
    <property type="entry name" value="FtsX"/>
    <property type="match status" value="2"/>
</dbReference>
<keyword evidence="10" id="KW-1185">Reference proteome</keyword>
<dbReference type="RefSeq" id="WP_146863010.1">
    <property type="nucleotide sequence ID" value="NZ_BKAU01000002.1"/>
</dbReference>
<dbReference type="InterPro" id="IPR025857">
    <property type="entry name" value="MacB_PCD"/>
</dbReference>
<accession>A0A512RLQ3</accession>
<feature type="domain" description="ABC3 transporter permease C-terminal" evidence="7">
    <location>
        <begin position="290"/>
        <end position="404"/>
    </location>
</feature>
<evidence type="ECO:0000256" key="3">
    <source>
        <dbReference type="ARBA" id="ARBA00022692"/>
    </source>
</evidence>
<feature type="transmembrane region" description="Helical" evidence="6">
    <location>
        <begin position="423"/>
        <end position="447"/>
    </location>
</feature>
<dbReference type="GO" id="GO:0022857">
    <property type="term" value="F:transmembrane transporter activity"/>
    <property type="evidence" value="ECO:0007669"/>
    <property type="project" value="TreeGrafter"/>
</dbReference>
<feature type="domain" description="MacB-like periplasmic core" evidence="8">
    <location>
        <begin position="20"/>
        <end position="236"/>
    </location>
</feature>
<keyword evidence="3 6" id="KW-0812">Transmembrane</keyword>
<evidence type="ECO:0000256" key="2">
    <source>
        <dbReference type="ARBA" id="ARBA00022475"/>
    </source>
</evidence>
<keyword evidence="2" id="KW-1003">Cell membrane</keyword>
<dbReference type="OrthoDB" id="1451596at2"/>
<feature type="transmembrane region" description="Helical" evidence="6">
    <location>
        <begin position="380"/>
        <end position="402"/>
    </location>
</feature>
<feature type="transmembrane region" description="Helical" evidence="6">
    <location>
        <begin position="21"/>
        <end position="43"/>
    </location>
</feature>
<proteinExistence type="predicted"/>
<evidence type="ECO:0000259" key="8">
    <source>
        <dbReference type="Pfam" id="PF12704"/>
    </source>
</evidence>
<dbReference type="GO" id="GO:0005886">
    <property type="term" value="C:plasma membrane"/>
    <property type="evidence" value="ECO:0007669"/>
    <property type="project" value="UniProtKB-SubCell"/>
</dbReference>
<feature type="transmembrane region" description="Helical" evidence="6">
    <location>
        <begin position="679"/>
        <end position="703"/>
    </location>
</feature>
<dbReference type="Proteomes" id="UP000321436">
    <property type="component" value="Unassembled WGS sequence"/>
</dbReference>
<feature type="transmembrane region" description="Helical" evidence="6">
    <location>
        <begin position="284"/>
        <end position="306"/>
    </location>
</feature>
<reference evidence="9 10" key="1">
    <citation type="submission" date="2019-07" db="EMBL/GenBank/DDBJ databases">
        <title>Whole genome shotgun sequence of Chitinophaga cymbidii NBRC 109752.</title>
        <authorList>
            <person name="Hosoyama A."/>
            <person name="Uohara A."/>
            <person name="Ohji S."/>
            <person name="Ichikawa N."/>
        </authorList>
    </citation>
    <scope>NUCLEOTIDE SEQUENCE [LARGE SCALE GENOMIC DNA]</scope>
    <source>
        <strain evidence="9 10">NBRC 109752</strain>
    </source>
</reference>
<feature type="domain" description="ABC3 transporter permease C-terminal" evidence="7">
    <location>
        <begin position="682"/>
        <end position="789"/>
    </location>
</feature>
<dbReference type="PROSITE" id="PS51257">
    <property type="entry name" value="PROKAR_LIPOPROTEIN"/>
    <property type="match status" value="1"/>
</dbReference>
<gene>
    <name evidence="9" type="ORF">CCY01nite_28930</name>
</gene>
<comment type="subcellular location">
    <subcellularLocation>
        <location evidence="1">Cell membrane</location>
        <topology evidence="1">Multi-pass membrane protein</topology>
    </subcellularLocation>
</comment>
<evidence type="ECO:0000313" key="9">
    <source>
        <dbReference type="EMBL" id="GEP96633.1"/>
    </source>
</evidence>
<evidence type="ECO:0000256" key="1">
    <source>
        <dbReference type="ARBA" id="ARBA00004651"/>
    </source>
</evidence>
<dbReference type="InterPro" id="IPR003838">
    <property type="entry name" value="ABC3_permease_C"/>
</dbReference>
<dbReference type="PANTHER" id="PTHR30572:SF18">
    <property type="entry name" value="ABC-TYPE MACROLIDE FAMILY EXPORT SYSTEM PERMEASE COMPONENT 2"/>
    <property type="match status" value="1"/>
</dbReference>